<evidence type="ECO:0000313" key="3">
    <source>
        <dbReference type="Proteomes" id="UP001365128"/>
    </source>
</evidence>
<keyword evidence="3" id="KW-1185">Reference proteome</keyword>
<dbReference type="Proteomes" id="UP001365128">
    <property type="component" value="Unassembled WGS sequence"/>
</dbReference>
<dbReference type="InterPro" id="IPR016181">
    <property type="entry name" value="Acyl_CoA_acyltransferase"/>
</dbReference>
<dbReference type="InterPro" id="IPR000182">
    <property type="entry name" value="GNAT_dom"/>
</dbReference>
<organism evidence="2 3">
    <name type="scientific">Phyllosticta citricarpa</name>
    <dbReference type="NCBI Taxonomy" id="55181"/>
    <lineage>
        <taxon>Eukaryota</taxon>
        <taxon>Fungi</taxon>
        <taxon>Dikarya</taxon>
        <taxon>Ascomycota</taxon>
        <taxon>Pezizomycotina</taxon>
        <taxon>Dothideomycetes</taxon>
        <taxon>Dothideomycetes incertae sedis</taxon>
        <taxon>Botryosphaeriales</taxon>
        <taxon>Phyllostictaceae</taxon>
        <taxon>Phyllosticta</taxon>
    </lineage>
</organism>
<reference evidence="2 3" key="1">
    <citation type="submission" date="2024-04" db="EMBL/GenBank/DDBJ databases">
        <title>Phyllosticta paracitricarpa is synonymous to the EU quarantine fungus P. citricarpa based on phylogenomic analyses.</title>
        <authorList>
            <consortium name="Lawrence Berkeley National Laboratory"/>
            <person name="Van Ingen-Buijs V.A."/>
            <person name="Van Westerhoven A.C."/>
            <person name="Haridas S."/>
            <person name="Skiadas P."/>
            <person name="Martin F."/>
            <person name="Groenewald J.Z."/>
            <person name="Crous P.W."/>
            <person name="Seidl M.F."/>
        </authorList>
    </citation>
    <scope>NUCLEOTIDE SEQUENCE [LARGE SCALE GENOMIC DNA]</scope>
    <source>
        <strain evidence="2 3">CBS 122670</strain>
    </source>
</reference>
<proteinExistence type="predicted"/>
<protein>
    <recommendedName>
        <fullName evidence="1">N-acetyltransferase domain-containing protein</fullName>
    </recommendedName>
</protein>
<feature type="domain" description="N-acetyltransferase" evidence="1">
    <location>
        <begin position="14"/>
        <end position="182"/>
    </location>
</feature>
<evidence type="ECO:0000313" key="2">
    <source>
        <dbReference type="EMBL" id="KAK7553643.1"/>
    </source>
</evidence>
<dbReference type="Gene3D" id="3.40.630.30">
    <property type="match status" value="1"/>
</dbReference>
<gene>
    <name evidence="2" type="ORF">IWX46DRAFT_295541</name>
</gene>
<evidence type="ECO:0000259" key="1">
    <source>
        <dbReference type="PROSITE" id="PS51186"/>
    </source>
</evidence>
<dbReference type="Pfam" id="PF00583">
    <property type="entry name" value="Acetyltransf_1"/>
    <property type="match status" value="1"/>
</dbReference>
<accession>A0ABR1MNL9</accession>
<dbReference type="PROSITE" id="PS51186">
    <property type="entry name" value="GNAT"/>
    <property type="match status" value="1"/>
</dbReference>
<dbReference type="SUPFAM" id="SSF55729">
    <property type="entry name" value="Acyl-CoA N-acyltransferases (Nat)"/>
    <property type="match status" value="1"/>
</dbReference>
<sequence length="186" mass="20590">MTVTTREIKFFKAEDLKNDTTLQTQVIDLINIAFAKPPKGQPLATGLRFENSEEFFERLANGICAVLFLKGAPVATAAIIPWKSDSMDGDDFELSTVAVPPGYRKLGFAEACCAAAEEAIMSQRSASSEAKEARLWLKCSETRAAPHWIRKGFVETERTLVPAGTWGSEHEFNLLTMCRPLRRSSC</sequence>
<comment type="caution">
    <text evidence="2">The sequence shown here is derived from an EMBL/GenBank/DDBJ whole genome shotgun (WGS) entry which is preliminary data.</text>
</comment>
<dbReference type="EMBL" id="JBBPDW010000004">
    <property type="protein sequence ID" value="KAK7553643.1"/>
    <property type="molecule type" value="Genomic_DNA"/>
</dbReference>
<name>A0ABR1MNL9_9PEZI</name>